<evidence type="ECO:0000256" key="1">
    <source>
        <dbReference type="ARBA" id="ARBA00004141"/>
    </source>
</evidence>
<proteinExistence type="inferred from homology"/>
<dbReference type="GO" id="GO:0005886">
    <property type="term" value="C:plasma membrane"/>
    <property type="evidence" value="ECO:0007669"/>
    <property type="project" value="UniProtKB-SubCell"/>
</dbReference>
<dbReference type="Proteomes" id="UP000621492">
    <property type="component" value="Unassembled WGS sequence"/>
</dbReference>
<dbReference type="RefSeq" id="WP_088049608.1">
    <property type="nucleotide sequence ID" value="NZ_BMJD01000041.1"/>
</dbReference>
<comment type="subcellular location">
    <subcellularLocation>
        <location evidence="4">Cell membrane</location>
    </subcellularLocation>
    <subcellularLocation>
        <location evidence="1">Membrane</location>
        <topology evidence="1">Multi-pass membrane protein</topology>
    </subcellularLocation>
</comment>
<dbReference type="InterPro" id="IPR050768">
    <property type="entry name" value="UPF0353/GerABKA_families"/>
</dbReference>
<keyword evidence="7" id="KW-1185">Reference proteome</keyword>
<evidence type="ECO:0000256" key="4">
    <source>
        <dbReference type="PIRNR" id="PIRNR005690"/>
    </source>
</evidence>
<dbReference type="EMBL" id="BMJD01000041">
    <property type="protein sequence ID" value="GGB56052.1"/>
    <property type="molecule type" value="Genomic_DNA"/>
</dbReference>
<gene>
    <name evidence="6" type="ORF">GCM10011409_37040</name>
</gene>
<comment type="similarity">
    <text evidence="2 4">Belongs to the GerABKA family.</text>
</comment>
<dbReference type="InterPro" id="IPR004995">
    <property type="entry name" value="Spore_Ger"/>
</dbReference>
<feature type="transmembrane region" description="Helical" evidence="5">
    <location>
        <begin position="372"/>
        <end position="396"/>
    </location>
</feature>
<evidence type="ECO:0000256" key="2">
    <source>
        <dbReference type="ARBA" id="ARBA00005278"/>
    </source>
</evidence>
<dbReference type="GO" id="GO:0009847">
    <property type="term" value="P:spore germination"/>
    <property type="evidence" value="ECO:0007669"/>
    <property type="project" value="UniProtKB-UniRule"/>
</dbReference>
<name>A0A9W5X724_9BACI</name>
<reference evidence="6" key="1">
    <citation type="journal article" date="2014" name="Int. J. Syst. Evol. Microbiol.">
        <title>Complete genome sequence of Corynebacterium casei LMG S-19264T (=DSM 44701T), isolated from a smear-ripened cheese.</title>
        <authorList>
            <consortium name="US DOE Joint Genome Institute (JGI-PGF)"/>
            <person name="Walter F."/>
            <person name="Albersmeier A."/>
            <person name="Kalinowski J."/>
            <person name="Ruckert C."/>
        </authorList>
    </citation>
    <scope>NUCLEOTIDE SEQUENCE</scope>
    <source>
        <strain evidence="6">CGMCC 1.15454</strain>
    </source>
</reference>
<dbReference type="PANTHER" id="PTHR22550:SF5">
    <property type="entry name" value="LEUCINE ZIPPER PROTEIN 4"/>
    <property type="match status" value="1"/>
</dbReference>
<dbReference type="PIRSF" id="PIRSF005690">
    <property type="entry name" value="GerBA"/>
    <property type="match status" value="1"/>
</dbReference>
<keyword evidence="3 4" id="KW-0472">Membrane</keyword>
<dbReference type="AlphaFoldDB" id="A0A9W5X724"/>
<sequence>MKRNRQRKKNPDSIFPIKIDKLKQIMQSKFENNDDLLFTIYEQEQGKKAAVFFISYQANSDKVEEFLLDPLLSSKNEWSTSSIKNEIPLGARTTKETLEDILKGLLIGEVFIYVEDETEAVSYLLLKKQHRQLDRAENETVVLGPQISFTESLVTNMNVVRWSIRSTDLVLEKLMIGKRYPREVRIVYVKSVADEVDVNTMRQRLQDLDIDELEDSTVLQQYIGDSSLSVFPIFYSTELPDRFSYAVRQGRVGVLTENSPTGFIGPSSFFSFFESTEDMYMRWPLGSFLRVLRFAAMLFSIILTPLYVAAVTYHYEIIPIDELITLGQSRAVVPFPPIWEAIILEFLIELLREAGARLPTKVGQTIGIVGGVIIGQAVVQAGLTSSILIIVVALSALSSFTAPNYLMGTTVRIVRFPMIILAGLFGLIGIMYGACFIVIHLLKQKSLGRPYLSPVYPFRWADLNKTLFRGPLQYENKRFFSFRPKNLLRYGGNEAKRKHDIDE</sequence>
<dbReference type="Pfam" id="PF03323">
    <property type="entry name" value="GerA"/>
    <property type="match status" value="1"/>
</dbReference>
<keyword evidence="5" id="KW-1133">Transmembrane helix</keyword>
<evidence type="ECO:0000256" key="3">
    <source>
        <dbReference type="ARBA" id="ARBA00023136"/>
    </source>
</evidence>
<dbReference type="PANTHER" id="PTHR22550">
    <property type="entry name" value="SPORE GERMINATION PROTEIN"/>
    <property type="match status" value="1"/>
</dbReference>
<feature type="transmembrane region" description="Helical" evidence="5">
    <location>
        <begin position="291"/>
        <end position="313"/>
    </location>
</feature>
<accession>A0A9W5X724</accession>
<reference evidence="6" key="2">
    <citation type="submission" date="2020-09" db="EMBL/GenBank/DDBJ databases">
        <authorList>
            <person name="Sun Q."/>
            <person name="Zhou Y."/>
        </authorList>
    </citation>
    <scope>NUCLEOTIDE SEQUENCE</scope>
    <source>
        <strain evidence="6">CGMCC 1.15454</strain>
    </source>
</reference>
<feature type="transmembrane region" description="Helical" evidence="5">
    <location>
        <begin position="416"/>
        <end position="442"/>
    </location>
</feature>
<protein>
    <submittedName>
        <fullName evidence="6">Spore germination protein</fullName>
    </submittedName>
</protein>
<keyword evidence="5" id="KW-0812">Transmembrane</keyword>
<evidence type="ECO:0000313" key="7">
    <source>
        <dbReference type="Proteomes" id="UP000621492"/>
    </source>
</evidence>
<organism evidence="6 7">
    <name type="scientific">Lentibacillus populi</name>
    <dbReference type="NCBI Taxonomy" id="1827502"/>
    <lineage>
        <taxon>Bacteria</taxon>
        <taxon>Bacillati</taxon>
        <taxon>Bacillota</taxon>
        <taxon>Bacilli</taxon>
        <taxon>Bacillales</taxon>
        <taxon>Bacillaceae</taxon>
        <taxon>Lentibacillus</taxon>
    </lineage>
</organism>
<evidence type="ECO:0000256" key="5">
    <source>
        <dbReference type="SAM" id="Phobius"/>
    </source>
</evidence>
<comment type="caution">
    <text evidence="6">The sequence shown here is derived from an EMBL/GenBank/DDBJ whole genome shotgun (WGS) entry which is preliminary data.</text>
</comment>
<evidence type="ECO:0000313" key="6">
    <source>
        <dbReference type="EMBL" id="GGB56052.1"/>
    </source>
</evidence>